<dbReference type="Gene3D" id="3.40.50.720">
    <property type="entry name" value="NAD(P)-binding Rossmann-like Domain"/>
    <property type="match status" value="1"/>
</dbReference>
<dbReference type="Gene3D" id="3.30.360.10">
    <property type="entry name" value="Dihydrodipicolinate Reductase, domain 2"/>
    <property type="match status" value="1"/>
</dbReference>
<dbReference type="SUPFAM" id="SSF55347">
    <property type="entry name" value="Glyceraldehyde-3-phosphate dehydrogenase-like, C-terminal domain"/>
    <property type="match status" value="1"/>
</dbReference>
<comment type="caution">
    <text evidence="4">The sequence shown here is derived from an EMBL/GenBank/DDBJ whole genome shotgun (WGS) entry which is preliminary data.</text>
</comment>
<evidence type="ECO:0000313" key="4">
    <source>
        <dbReference type="EMBL" id="MDL2343627.1"/>
    </source>
</evidence>
<dbReference type="InterPro" id="IPR036291">
    <property type="entry name" value="NAD(P)-bd_dom_sf"/>
</dbReference>
<protein>
    <submittedName>
        <fullName evidence="4">Gfo/Idh/MocA family oxidoreductase</fullName>
    </submittedName>
</protein>
<dbReference type="RefSeq" id="WP_285522151.1">
    <property type="nucleotide sequence ID" value="NZ_JASNGB010000032.1"/>
</dbReference>
<organism evidence="4 5">
    <name type="scientific">Deinococcus rhizophilus</name>
    <dbReference type="NCBI Taxonomy" id="3049544"/>
    <lineage>
        <taxon>Bacteria</taxon>
        <taxon>Thermotogati</taxon>
        <taxon>Deinococcota</taxon>
        <taxon>Deinococci</taxon>
        <taxon>Deinococcales</taxon>
        <taxon>Deinococcaceae</taxon>
        <taxon>Deinococcus</taxon>
    </lineage>
</organism>
<evidence type="ECO:0000259" key="2">
    <source>
        <dbReference type="Pfam" id="PF01408"/>
    </source>
</evidence>
<dbReference type="Pfam" id="PF01408">
    <property type="entry name" value="GFO_IDH_MocA"/>
    <property type="match status" value="1"/>
</dbReference>
<sequence>MTSEQDSPAPPVRVGVIGLGAIGQSLLKAFAAHPEVQVTAVCDVDASRTDTTARPLGASAWTDHRQMLGAADLDLVYVAVPPQHHHAIALDVLSAGRHILCEKPLALTLSEAQDMQRAAQGAGVVHALNLPLHGDPGIETFRRLIEEGRLGTVRRAEVTLVFPQWPRGWQHNPWIGGRAQGGPIREVGPHLLHVLLTTLGPVTRVWAHAQYPADDPAACETAALGTLELADGSVVVVSCLTNVPRPEEVSLTVYGSGGTAGLVNWASPVAAWGQGPLEAVPIEGPGGPAGERLVRALVNRVRGEPGDLADFTVGVRIQAVLEAWERSSALGTWVDVAQA</sequence>
<accession>A0ABT7JEZ6</accession>
<reference evidence="4 5" key="1">
    <citation type="submission" date="2023-05" db="EMBL/GenBank/DDBJ databases">
        <authorList>
            <person name="Gao F."/>
        </authorList>
    </citation>
    <scope>NUCLEOTIDE SEQUENCE [LARGE SCALE GENOMIC DNA]</scope>
    <source>
        <strain evidence="4 5">MIMF12</strain>
    </source>
</reference>
<dbReference type="InterPro" id="IPR055170">
    <property type="entry name" value="GFO_IDH_MocA-like_dom"/>
</dbReference>
<keyword evidence="5" id="KW-1185">Reference proteome</keyword>
<dbReference type="PANTHER" id="PTHR43818">
    <property type="entry name" value="BCDNA.GH03377"/>
    <property type="match status" value="1"/>
</dbReference>
<dbReference type="InterPro" id="IPR000683">
    <property type="entry name" value="Gfo/Idh/MocA-like_OxRdtase_N"/>
</dbReference>
<dbReference type="PANTHER" id="PTHR43818:SF11">
    <property type="entry name" value="BCDNA.GH03377"/>
    <property type="match status" value="1"/>
</dbReference>
<gene>
    <name evidence="4" type="ORF">QOL99_05615</name>
</gene>
<feature type="domain" description="GFO/IDH/MocA-like oxidoreductase" evidence="3">
    <location>
        <begin position="139"/>
        <end position="260"/>
    </location>
</feature>
<name>A0ABT7JEZ6_9DEIO</name>
<dbReference type="EMBL" id="JASNGB010000032">
    <property type="protein sequence ID" value="MDL2343627.1"/>
    <property type="molecule type" value="Genomic_DNA"/>
</dbReference>
<dbReference type="SUPFAM" id="SSF51735">
    <property type="entry name" value="NAD(P)-binding Rossmann-fold domains"/>
    <property type="match status" value="1"/>
</dbReference>
<evidence type="ECO:0000256" key="1">
    <source>
        <dbReference type="ARBA" id="ARBA00023002"/>
    </source>
</evidence>
<dbReference type="Pfam" id="PF22725">
    <property type="entry name" value="GFO_IDH_MocA_C3"/>
    <property type="match status" value="1"/>
</dbReference>
<evidence type="ECO:0000313" key="5">
    <source>
        <dbReference type="Proteomes" id="UP001302059"/>
    </source>
</evidence>
<proteinExistence type="predicted"/>
<keyword evidence="1" id="KW-0560">Oxidoreductase</keyword>
<evidence type="ECO:0000259" key="3">
    <source>
        <dbReference type="Pfam" id="PF22725"/>
    </source>
</evidence>
<feature type="domain" description="Gfo/Idh/MocA-like oxidoreductase N-terminal" evidence="2">
    <location>
        <begin position="12"/>
        <end position="126"/>
    </location>
</feature>
<dbReference type="InterPro" id="IPR050463">
    <property type="entry name" value="Gfo/Idh/MocA_oxidrdct_glycsds"/>
</dbReference>
<dbReference type="Proteomes" id="UP001302059">
    <property type="component" value="Unassembled WGS sequence"/>
</dbReference>